<sequence>MEYLHRLNVAGMRARLQIKDGPAATRCEHVEHFIETLDDCDLVDQLALLRLMDPEDLEETLRARQRAKARQGKAHAGSNKFRQKSTPENQSAPAKNARVVRAIQKAEDSSESESDASGSEQEDECRRVYLAESKERGIQAPTPAHQDNPERTTMSQKNCTHCGSTKHDNLGCWKRLTSVGGSGTHPTLSLRLSRMRRDARPREVPNGGILQSDLPVVCPEQTWRNVASERGEDAKLERSPGWNLVQAERSEICIFVYVEKREKPEVSKQIDNTCELHKNPTFAIANLR</sequence>
<evidence type="ECO:0000256" key="1">
    <source>
        <dbReference type="SAM" id="MobiDB-lite"/>
    </source>
</evidence>
<feature type="region of interest" description="Disordered" evidence="1">
    <location>
        <begin position="63"/>
        <end position="156"/>
    </location>
</feature>
<feature type="compositionally biased region" description="Basic residues" evidence="1">
    <location>
        <begin position="63"/>
        <end position="73"/>
    </location>
</feature>
<feature type="compositionally biased region" description="Basic and acidic residues" evidence="1">
    <location>
        <begin position="124"/>
        <end position="137"/>
    </location>
</feature>
<proteinExistence type="predicted"/>
<dbReference type="Proteomes" id="UP000198211">
    <property type="component" value="Unassembled WGS sequence"/>
</dbReference>
<dbReference type="EMBL" id="NBNE01005400">
    <property type="protein sequence ID" value="OWZ03646.1"/>
    <property type="molecule type" value="Genomic_DNA"/>
</dbReference>
<name>A0A225VDC5_9STRA</name>
<accession>A0A225VDC5</accession>
<comment type="caution">
    <text evidence="2">The sequence shown here is derived from an EMBL/GenBank/DDBJ whole genome shotgun (WGS) entry which is preliminary data.</text>
</comment>
<evidence type="ECO:0000313" key="3">
    <source>
        <dbReference type="Proteomes" id="UP000198211"/>
    </source>
</evidence>
<feature type="compositionally biased region" description="Polar residues" evidence="1">
    <location>
        <begin position="84"/>
        <end position="93"/>
    </location>
</feature>
<evidence type="ECO:0000313" key="2">
    <source>
        <dbReference type="EMBL" id="OWZ03646.1"/>
    </source>
</evidence>
<protein>
    <submittedName>
        <fullName evidence="2">Uncharacterized protein</fullName>
    </submittedName>
</protein>
<gene>
    <name evidence="2" type="ORF">PHMEG_00024584</name>
</gene>
<keyword evidence="3" id="KW-1185">Reference proteome</keyword>
<reference evidence="3" key="1">
    <citation type="submission" date="2017-03" db="EMBL/GenBank/DDBJ databases">
        <title>Phytopthora megakarya and P. palmivora, two closely related causual agents of cacao black pod achieved similar genome size and gene model numbers by different mechanisms.</title>
        <authorList>
            <person name="Ali S."/>
            <person name="Shao J."/>
            <person name="Larry D.J."/>
            <person name="Kronmiller B."/>
            <person name="Shen D."/>
            <person name="Strem M.D."/>
            <person name="Melnick R.L."/>
            <person name="Guiltinan M.J."/>
            <person name="Tyler B.M."/>
            <person name="Meinhardt L.W."/>
            <person name="Bailey B.A."/>
        </authorList>
    </citation>
    <scope>NUCLEOTIDE SEQUENCE [LARGE SCALE GENOMIC DNA]</scope>
    <source>
        <strain evidence="3">zdho120</strain>
    </source>
</reference>
<organism evidence="2 3">
    <name type="scientific">Phytophthora megakarya</name>
    <dbReference type="NCBI Taxonomy" id="4795"/>
    <lineage>
        <taxon>Eukaryota</taxon>
        <taxon>Sar</taxon>
        <taxon>Stramenopiles</taxon>
        <taxon>Oomycota</taxon>
        <taxon>Peronosporomycetes</taxon>
        <taxon>Peronosporales</taxon>
        <taxon>Peronosporaceae</taxon>
        <taxon>Phytophthora</taxon>
    </lineage>
</organism>
<dbReference type="AlphaFoldDB" id="A0A225VDC5"/>